<keyword evidence="3" id="KW-0378">Hydrolase</keyword>
<dbReference type="PANTHER" id="PTHR31817:SF0">
    <property type="entry name" value="CHROMOSOME UNDETERMINED SCAFFOLD_67, WHOLE GENOME SHOTGUN SEQUENCE"/>
    <property type="match status" value="1"/>
</dbReference>
<name>A0ABP3ICB8_9CAUL</name>
<dbReference type="InterPro" id="IPR012656">
    <property type="entry name" value="CHP02421_QEGLA"/>
</dbReference>
<dbReference type="SMART" id="SM01154">
    <property type="entry name" value="DUF1704"/>
    <property type="match status" value="1"/>
</dbReference>
<evidence type="ECO:0000256" key="4">
    <source>
        <dbReference type="ARBA" id="ARBA00023049"/>
    </source>
</evidence>
<dbReference type="NCBIfam" id="TIGR02421">
    <property type="entry name" value="QEGLA"/>
    <property type="match status" value="1"/>
</dbReference>
<keyword evidence="2" id="KW-0645">Protease</keyword>
<organism evidence="5 6">
    <name type="scientific">Brevundimonas terrae</name>
    <dbReference type="NCBI Taxonomy" id="363631"/>
    <lineage>
        <taxon>Bacteria</taxon>
        <taxon>Pseudomonadati</taxon>
        <taxon>Pseudomonadota</taxon>
        <taxon>Alphaproteobacteria</taxon>
        <taxon>Caulobacterales</taxon>
        <taxon>Caulobacteraceae</taxon>
        <taxon>Brevundimonas</taxon>
    </lineage>
</organism>
<evidence type="ECO:0000313" key="5">
    <source>
        <dbReference type="EMBL" id="GAA0397722.1"/>
    </source>
</evidence>
<sequence>MPFIAVHVGHRSAVARDVVMANASYLLVPNLSDAVNVIRLVGAAMAERFGAFLVIDIGELAKDGLAKDAPYLAPFTVTASAPADKATQEALSALISGIQTADARYRTPLIDRLKLADDTQASLARKLPAFPVVTLRFAPIHKVPQSNEVYPELRDRLVANVFDAVLQSVADFTRKETCLEPASHRALGRRVFVDAVQRADRAIDDIAGRFDFLLSVTPINSEDAWAEFKSLNFERVPHFLYRPLAFNIGESKKALFSINLERFEDPVLTTLYREKQTELDLQLSMLAARGARQFVDLGRALYRPIEPRLSQAAQDILQATAGLPLDGDADTVDYRFLERRAQTMIDRYSAQSKGFAASVAVRDDLPAGMMVSNGKLLISRHTSMSKARVEALLSHEVGVHLLTFFNGSEHGLKIFRSGLAGYEGAQEGLAVLAEYLSGGMTVSRLRLLAARVCAVAGMLDGASFVDTFSMLHREQGFSDRNAFNTALRVHRGGGLAKDAIYLRGLLELLDHLSRGGALDAFWMGKIASSHLSVMQELSLRGLLKPPKIMPQFLNLPGADQRLARLKTGLSPLDLITA</sequence>
<gene>
    <name evidence="5" type="ORF">GCM10009093_25450</name>
</gene>
<keyword evidence="4" id="KW-0482">Metalloprotease</keyword>
<keyword evidence="6" id="KW-1185">Reference proteome</keyword>
<evidence type="ECO:0000256" key="2">
    <source>
        <dbReference type="ARBA" id="ARBA00022670"/>
    </source>
</evidence>
<dbReference type="Pfam" id="PF08014">
    <property type="entry name" value="MATCAP"/>
    <property type="match status" value="1"/>
</dbReference>
<evidence type="ECO:0000256" key="3">
    <source>
        <dbReference type="ARBA" id="ARBA00022801"/>
    </source>
</evidence>
<dbReference type="PANTHER" id="PTHR31817">
    <property type="match status" value="1"/>
</dbReference>
<evidence type="ECO:0000256" key="1">
    <source>
        <dbReference type="ARBA" id="ARBA00001947"/>
    </source>
</evidence>
<comment type="caution">
    <text evidence="5">The sequence shown here is derived from an EMBL/GenBank/DDBJ whole genome shotgun (WGS) entry which is preliminary data.</text>
</comment>
<dbReference type="RefSeq" id="WP_208380900.1">
    <property type="nucleotide sequence ID" value="NZ_BAAAEJ010000009.1"/>
</dbReference>
<dbReference type="Proteomes" id="UP001500791">
    <property type="component" value="Unassembled WGS sequence"/>
</dbReference>
<accession>A0ABP3ICB8</accession>
<comment type="cofactor">
    <cofactor evidence="1">
        <name>Zn(2+)</name>
        <dbReference type="ChEBI" id="CHEBI:29105"/>
    </cofactor>
</comment>
<dbReference type="EMBL" id="BAAAEJ010000009">
    <property type="protein sequence ID" value="GAA0397722.1"/>
    <property type="molecule type" value="Genomic_DNA"/>
</dbReference>
<reference evidence="6" key="1">
    <citation type="journal article" date="2019" name="Int. J. Syst. Evol. Microbiol.">
        <title>The Global Catalogue of Microorganisms (GCM) 10K type strain sequencing project: providing services to taxonomists for standard genome sequencing and annotation.</title>
        <authorList>
            <consortium name="The Broad Institute Genomics Platform"/>
            <consortium name="The Broad Institute Genome Sequencing Center for Infectious Disease"/>
            <person name="Wu L."/>
            <person name="Ma J."/>
        </authorList>
    </citation>
    <scope>NUCLEOTIDE SEQUENCE [LARGE SCALE GENOMIC DNA]</scope>
    <source>
        <strain evidence="6">JCM 13476</strain>
    </source>
</reference>
<dbReference type="InterPro" id="IPR012548">
    <property type="entry name" value="MATCAP"/>
</dbReference>
<protein>
    <submittedName>
        <fullName evidence="5">Flavohemoglobin expression-modulating QEGLA motif protein</fullName>
    </submittedName>
</protein>
<evidence type="ECO:0000313" key="6">
    <source>
        <dbReference type="Proteomes" id="UP001500791"/>
    </source>
</evidence>
<proteinExistence type="predicted"/>